<comment type="caution">
    <text evidence="1">The sequence shown here is derived from an EMBL/GenBank/DDBJ whole genome shotgun (WGS) entry which is preliminary data.</text>
</comment>
<organism evidence="1 2">
    <name type="scientific">Paramecium pentaurelia</name>
    <dbReference type="NCBI Taxonomy" id="43138"/>
    <lineage>
        <taxon>Eukaryota</taxon>
        <taxon>Sar</taxon>
        <taxon>Alveolata</taxon>
        <taxon>Ciliophora</taxon>
        <taxon>Intramacronucleata</taxon>
        <taxon>Oligohymenophorea</taxon>
        <taxon>Peniculida</taxon>
        <taxon>Parameciidae</taxon>
        <taxon>Paramecium</taxon>
    </lineage>
</organism>
<evidence type="ECO:0000313" key="2">
    <source>
        <dbReference type="Proteomes" id="UP000689195"/>
    </source>
</evidence>
<dbReference type="OrthoDB" id="308175at2759"/>
<evidence type="ECO:0000313" key="1">
    <source>
        <dbReference type="EMBL" id="CAD8209139.1"/>
    </source>
</evidence>
<gene>
    <name evidence="1" type="ORF">PPENT_87.1.T1530085</name>
</gene>
<name>A0A8S1Y5N9_9CILI</name>
<dbReference type="EMBL" id="CAJJDO010000153">
    <property type="protein sequence ID" value="CAD8209139.1"/>
    <property type="molecule type" value="Genomic_DNA"/>
</dbReference>
<keyword evidence="2" id="KW-1185">Reference proteome</keyword>
<dbReference type="Proteomes" id="UP000689195">
    <property type="component" value="Unassembled WGS sequence"/>
</dbReference>
<dbReference type="AlphaFoldDB" id="A0A8S1Y5N9"/>
<proteinExistence type="predicted"/>
<accession>A0A8S1Y5N9</accession>
<protein>
    <submittedName>
        <fullName evidence="1">Uncharacterized protein</fullName>
    </submittedName>
</protein>
<reference evidence="1" key="1">
    <citation type="submission" date="2021-01" db="EMBL/GenBank/DDBJ databases">
        <authorList>
            <consortium name="Genoscope - CEA"/>
            <person name="William W."/>
        </authorList>
    </citation>
    <scope>NUCLEOTIDE SEQUENCE</scope>
</reference>
<sequence>MEYNLDQKDHFLSFALSILEQKKVFSQFQIFGPEFRKEVQQIQSKTNSFITLKKLIQENFDSLPQKDIIQVESLIQNYNIIIIELDLKDEPLIKEFNNIQLNEFDYKDLLNKKTKENLEFWESQKRLGQLYQKEIKNLIKLKDQNETLVYVVRQMVKHDDIKSHFLEYFIIRQNENNTEDLCLDYINNGNEKYQPYTIFNQLFEDSVINPIVKLSKLNKQADFFQIQQCLDMITTKPIQVYNKLIKIFKNCKIIIRWVNLLQNYLQQFQQINRVKQEENKLQEIKDYLFQCYKQLNKNFHDEFYDVRKEGSFDIFLNFQDQRKDWEPRSGTSFSIILYQIKKDALFFYQKYQIGSESMSILAKLEFPTFVKQDNSFFFKSHHDNQYEDNQIDLDQLSLVEKENGYMVYNFKFELKEENQYLFQSQNTKYYDLIMEIIIKCIARKVKIIIFNPAARKFQNKIQQIEKI</sequence>